<dbReference type="PANTHER" id="PTHR22642">
    <property type="entry name" value="IMIDAZOLONEPROPIONASE"/>
    <property type="match status" value="1"/>
</dbReference>
<dbReference type="Gene3D" id="2.30.40.10">
    <property type="entry name" value="Urease, subunit C, domain 1"/>
    <property type="match status" value="1"/>
</dbReference>
<dbReference type="Proteomes" id="UP000317708">
    <property type="component" value="Unassembled WGS sequence"/>
</dbReference>
<dbReference type="AlphaFoldDB" id="A0A552EI98"/>
<organism evidence="2 3">
    <name type="scientific">Microcystis aeruginosa Ma_MB_S_20031200_S102</name>
    <dbReference type="NCBI Taxonomy" id="2486254"/>
    <lineage>
        <taxon>Bacteria</taxon>
        <taxon>Bacillati</taxon>
        <taxon>Cyanobacteriota</taxon>
        <taxon>Cyanophyceae</taxon>
        <taxon>Oscillatoriophycideae</taxon>
        <taxon>Chroococcales</taxon>
        <taxon>Microcystaceae</taxon>
        <taxon>Microcystis</taxon>
    </lineage>
</organism>
<protein>
    <recommendedName>
        <fullName evidence="1">Amidohydrolase 3 domain-containing protein</fullName>
    </recommendedName>
</protein>
<gene>
    <name evidence="2" type="ORF">EWV92_15855</name>
</gene>
<dbReference type="Gene3D" id="3.20.20.140">
    <property type="entry name" value="Metal-dependent hydrolases"/>
    <property type="match status" value="1"/>
</dbReference>
<dbReference type="InterPro" id="IPR013108">
    <property type="entry name" value="Amidohydro_3"/>
</dbReference>
<reference evidence="2 3" key="1">
    <citation type="submission" date="2019-01" db="EMBL/GenBank/DDBJ databases">
        <title>Coherence of Microcystis species and biogeography revealed through population genomics.</title>
        <authorList>
            <person name="Perez-Carrascal O.M."/>
            <person name="Terrat Y."/>
            <person name="Giani A."/>
            <person name="Fortin N."/>
            <person name="Tromas N."/>
            <person name="Shapiro B.J."/>
        </authorList>
    </citation>
    <scope>NUCLEOTIDE SEQUENCE [LARGE SCALE GENOMIC DNA]</scope>
    <source>
        <strain evidence="2">Ma_MB_S_20031200_S102</strain>
    </source>
</reference>
<sequence length="74" mass="8520">MRAVTYDAAWQCYADSWTGSLETGKFADFVILQQDPLTLKNVEQQYQTMRNIPVISTWKNGVKVYCSTTLSHRN</sequence>
<dbReference type="Pfam" id="PF07969">
    <property type="entry name" value="Amidohydro_3"/>
    <property type="match status" value="1"/>
</dbReference>
<dbReference type="PANTHER" id="PTHR22642:SF2">
    <property type="entry name" value="PROTEIN LONG AFTER FAR-RED 3"/>
    <property type="match status" value="1"/>
</dbReference>
<dbReference type="InterPro" id="IPR011059">
    <property type="entry name" value="Metal-dep_hydrolase_composite"/>
</dbReference>
<name>A0A552EI98_MICAE</name>
<accession>A0A552EI98</accession>
<evidence type="ECO:0000313" key="3">
    <source>
        <dbReference type="Proteomes" id="UP000317708"/>
    </source>
</evidence>
<dbReference type="GO" id="GO:0016810">
    <property type="term" value="F:hydrolase activity, acting on carbon-nitrogen (but not peptide) bonds"/>
    <property type="evidence" value="ECO:0007669"/>
    <property type="project" value="InterPro"/>
</dbReference>
<feature type="domain" description="Amidohydrolase 3" evidence="1">
    <location>
        <begin position="2"/>
        <end position="65"/>
    </location>
</feature>
<dbReference type="EMBL" id="SFBI01000138">
    <property type="protein sequence ID" value="TRU34187.1"/>
    <property type="molecule type" value="Genomic_DNA"/>
</dbReference>
<proteinExistence type="predicted"/>
<comment type="caution">
    <text evidence="2">The sequence shown here is derived from an EMBL/GenBank/DDBJ whole genome shotgun (WGS) entry which is preliminary data.</text>
</comment>
<evidence type="ECO:0000259" key="1">
    <source>
        <dbReference type="Pfam" id="PF07969"/>
    </source>
</evidence>
<evidence type="ECO:0000313" key="2">
    <source>
        <dbReference type="EMBL" id="TRU34187.1"/>
    </source>
</evidence>
<dbReference type="SUPFAM" id="SSF51338">
    <property type="entry name" value="Composite domain of metallo-dependent hydrolases"/>
    <property type="match status" value="1"/>
</dbReference>